<evidence type="ECO:0000313" key="3">
    <source>
        <dbReference type="Proteomes" id="UP000823613"/>
    </source>
</evidence>
<evidence type="ECO:0000256" key="1">
    <source>
        <dbReference type="SAM" id="SignalP"/>
    </source>
</evidence>
<organism evidence="2 3">
    <name type="scientific">Candidatus Onthovivens merdipullorum</name>
    <dbReference type="NCBI Taxonomy" id="2840889"/>
    <lineage>
        <taxon>Bacteria</taxon>
        <taxon>Bacillati</taxon>
        <taxon>Bacillota</taxon>
        <taxon>Bacilli</taxon>
        <taxon>Bacillales</taxon>
        <taxon>Candidatus Onthovivens</taxon>
    </lineage>
</organism>
<name>A0A9D9GUG6_9BACL</name>
<reference evidence="2" key="1">
    <citation type="submission" date="2020-10" db="EMBL/GenBank/DDBJ databases">
        <authorList>
            <person name="Gilroy R."/>
        </authorList>
    </citation>
    <scope>NUCLEOTIDE SEQUENCE</scope>
    <source>
        <strain evidence="2">11159</strain>
    </source>
</reference>
<gene>
    <name evidence="2" type="ORF">IAC58_04010</name>
</gene>
<dbReference type="AlphaFoldDB" id="A0A9D9GUG6"/>
<dbReference type="PANTHER" id="PTHR41775:SF1">
    <property type="entry name" value="PEPTIDASE M6-LIKE DOMAIN-CONTAINING PROTEIN"/>
    <property type="match status" value="1"/>
</dbReference>
<feature type="signal peptide" evidence="1">
    <location>
        <begin position="1"/>
        <end position="22"/>
    </location>
</feature>
<dbReference type="Proteomes" id="UP000823613">
    <property type="component" value="Unassembled WGS sequence"/>
</dbReference>
<dbReference type="GO" id="GO:0008237">
    <property type="term" value="F:metallopeptidase activity"/>
    <property type="evidence" value="ECO:0007669"/>
    <property type="project" value="InterPro"/>
</dbReference>
<keyword evidence="1" id="KW-0732">Signal</keyword>
<comment type="caution">
    <text evidence="2">The sequence shown here is derived from an EMBL/GenBank/DDBJ whole genome shotgun (WGS) entry which is preliminary data.</text>
</comment>
<dbReference type="PANTHER" id="PTHR41775">
    <property type="entry name" value="SECRETED PROTEIN-RELATED"/>
    <property type="match status" value="1"/>
</dbReference>
<accession>A0A9D9GUG6</accession>
<evidence type="ECO:0000313" key="2">
    <source>
        <dbReference type="EMBL" id="MBO8427700.1"/>
    </source>
</evidence>
<dbReference type="SUPFAM" id="SSF55486">
    <property type="entry name" value="Metalloproteases ('zincins'), catalytic domain"/>
    <property type="match status" value="1"/>
</dbReference>
<dbReference type="Gene3D" id="3.40.390.10">
    <property type="entry name" value="Collagenase (Catalytic Domain)"/>
    <property type="match status" value="1"/>
</dbReference>
<protein>
    <recommendedName>
        <fullName evidence="4">M6 family metalloprotease domain-containing protein</fullName>
    </recommendedName>
</protein>
<dbReference type="PROSITE" id="PS51257">
    <property type="entry name" value="PROKAR_LIPOPROTEIN"/>
    <property type="match status" value="1"/>
</dbReference>
<dbReference type="InterPro" id="IPR024079">
    <property type="entry name" value="MetalloPept_cat_dom_sf"/>
</dbReference>
<evidence type="ECO:0008006" key="4">
    <source>
        <dbReference type="Google" id="ProtNLM"/>
    </source>
</evidence>
<feature type="chain" id="PRO_5038540361" description="M6 family metalloprotease domain-containing protein" evidence="1">
    <location>
        <begin position="23"/>
        <end position="488"/>
    </location>
</feature>
<sequence length="488" mass="56222">MKKKIFCSLITVSLLLASCNESEEVNKDPTIVNPYNLLTYSEFDESTFTRGLTPNTGDVNILVVPVEFSDFRAFTNSQINNINICFNGDESLDNKTPYWESVKSYYHTSSYNYLNFNFVVTDIYESPLSEDEFIEQEEKNLGVPYLLNDMYSKLTINNDKVNYKDFDSDYDGYIDGIWLIYNCNDRNEVLNKQNFWAYTSYLQSEPNLDSPTFNTYANGDYVFFNRDTRGNYYDTHTFIHETGHMLGLDDYYSYEEYHDASGWLQMMNSNIGDHDSFTKYSLGWINPKVIDKEEELVLKPFNESGEALIIPSESYYNNAFGEYIIVEYYRPTLLNELDSQYRYPDISGKLLYSEEGIIIYHIDARLMNVLYDESSNKYYGSFINLNDYTFKDYSDDDYISLAANNTLSGSYDGKTPLIEIITSTNQLTSGLTEASNLTLFKEGDSFDPLTSSDNFFDNGKFHDGSSVNFKIDINSLSEEGANLTITSI</sequence>
<dbReference type="EMBL" id="JADIMY010000079">
    <property type="protein sequence ID" value="MBO8427700.1"/>
    <property type="molecule type" value="Genomic_DNA"/>
</dbReference>
<proteinExistence type="predicted"/>
<reference evidence="2" key="2">
    <citation type="journal article" date="2021" name="PeerJ">
        <title>Extensive microbial diversity within the chicken gut microbiome revealed by metagenomics and culture.</title>
        <authorList>
            <person name="Gilroy R."/>
            <person name="Ravi A."/>
            <person name="Getino M."/>
            <person name="Pursley I."/>
            <person name="Horton D.L."/>
            <person name="Alikhan N.F."/>
            <person name="Baker D."/>
            <person name="Gharbi K."/>
            <person name="Hall N."/>
            <person name="Watson M."/>
            <person name="Adriaenssens E.M."/>
            <person name="Foster-Nyarko E."/>
            <person name="Jarju S."/>
            <person name="Secka A."/>
            <person name="Antonio M."/>
            <person name="Oren A."/>
            <person name="Chaudhuri R.R."/>
            <person name="La Ragione R."/>
            <person name="Hildebrand F."/>
            <person name="Pallen M.J."/>
        </authorList>
    </citation>
    <scope>NUCLEOTIDE SEQUENCE</scope>
    <source>
        <strain evidence="2">11159</strain>
    </source>
</reference>